<dbReference type="InterPro" id="IPR033985">
    <property type="entry name" value="SusD-like_N"/>
</dbReference>
<dbReference type="GO" id="GO:0009279">
    <property type="term" value="C:cell outer membrane"/>
    <property type="evidence" value="ECO:0007669"/>
    <property type="project" value="UniProtKB-SubCell"/>
</dbReference>
<evidence type="ECO:0000256" key="3">
    <source>
        <dbReference type="ARBA" id="ARBA00022729"/>
    </source>
</evidence>
<dbReference type="RefSeq" id="WP_139012549.1">
    <property type="nucleotide sequence ID" value="NZ_VBSN01000038.1"/>
</dbReference>
<evidence type="ECO:0000256" key="5">
    <source>
        <dbReference type="ARBA" id="ARBA00023237"/>
    </source>
</evidence>
<organism evidence="8 9">
    <name type="scientific">Dyadobacter flavalbus</name>
    <dbReference type="NCBI Taxonomy" id="2579942"/>
    <lineage>
        <taxon>Bacteria</taxon>
        <taxon>Pseudomonadati</taxon>
        <taxon>Bacteroidota</taxon>
        <taxon>Cytophagia</taxon>
        <taxon>Cytophagales</taxon>
        <taxon>Spirosomataceae</taxon>
        <taxon>Dyadobacter</taxon>
    </lineage>
</organism>
<dbReference type="PROSITE" id="PS51257">
    <property type="entry name" value="PROKAR_LIPOPROTEIN"/>
    <property type="match status" value="1"/>
</dbReference>
<keyword evidence="5" id="KW-0998">Cell outer membrane</keyword>
<dbReference type="OrthoDB" id="608091at2"/>
<evidence type="ECO:0000259" key="7">
    <source>
        <dbReference type="Pfam" id="PF14322"/>
    </source>
</evidence>
<keyword evidence="3" id="KW-0732">Signal</keyword>
<evidence type="ECO:0000256" key="2">
    <source>
        <dbReference type="ARBA" id="ARBA00006275"/>
    </source>
</evidence>
<dbReference type="InterPro" id="IPR011990">
    <property type="entry name" value="TPR-like_helical_dom_sf"/>
</dbReference>
<name>A0A5M8QT42_9BACT</name>
<keyword evidence="9" id="KW-1185">Reference proteome</keyword>
<dbReference type="InterPro" id="IPR012944">
    <property type="entry name" value="SusD_RagB_dom"/>
</dbReference>
<accession>A0A5M8QT42</accession>
<dbReference type="EMBL" id="VBSN01000038">
    <property type="protein sequence ID" value="KAA6439299.1"/>
    <property type="molecule type" value="Genomic_DNA"/>
</dbReference>
<comment type="caution">
    <text evidence="8">The sequence shown here is derived from an EMBL/GenBank/DDBJ whole genome shotgun (WGS) entry which is preliminary data.</text>
</comment>
<protein>
    <submittedName>
        <fullName evidence="8">RagB/SusD family nutrient uptake outer membrane protein</fullName>
    </submittedName>
</protein>
<reference evidence="8 9" key="1">
    <citation type="submission" date="2019-05" db="EMBL/GenBank/DDBJ databases">
        <authorList>
            <person name="Qu J.-H."/>
        </authorList>
    </citation>
    <scope>NUCLEOTIDE SEQUENCE [LARGE SCALE GENOMIC DNA]</scope>
    <source>
        <strain evidence="8 9">NS28</strain>
    </source>
</reference>
<keyword evidence="4" id="KW-0472">Membrane</keyword>
<gene>
    <name evidence="8" type="ORF">FEM33_13600</name>
</gene>
<dbReference type="Gene3D" id="1.25.40.390">
    <property type="match status" value="1"/>
</dbReference>
<evidence type="ECO:0000256" key="1">
    <source>
        <dbReference type="ARBA" id="ARBA00004442"/>
    </source>
</evidence>
<proteinExistence type="inferred from homology"/>
<evidence type="ECO:0000313" key="8">
    <source>
        <dbReference type="EMBL" id="KAA6439299.1"/>
    </source>
</evidence>
<dbReference type="Pfam" id="PF07980">
    <property type="entry name" value="SusD_RagB"/>
    <property type="match status" value="1"/>
</dbReference>
<sequence>MNTKKIYTIVIFFSCALLSACKEDFLDRKPDDQVDAEQVFTRYNKTNQLITDLYDNAKGSNSPLVFFSHFSTAPVTDEAEGSTAEGSLTNKFNNGDWNANVMPAGSSRGQYWWDLYGRIRKANVILEGVRKYNTPDNPLQAGDLNKRLGETYFLRAYFHYLAARMYGEVVYVTRTISPSDPMDFKQESFHSIASKIYQDCDSAMALVPASWGGADFGRVDKGAVLGLKAIVAWMAATPMWNGGTFPNDTRTFAAEYAYNAERWNTAKSAAKAVIDFKVEGRQRYSLYQGHDAADFRDDAGVDNNNSKVPARLWDMYHSMEAFQNEAVFFVTRDKDNNWQGDIYPPSWGGSSRQMPVQEQVDEYEYIAPDGFGYPVYAARAKKDGYDDANPYESVKRDPRFHRDVIYHGSTFKGKVINTASGPDKVGATNSTTTGYFLRKILRESWNRDKSFAISGPPVWRLPEFIYIYCEAVNETAGPNAEIYDLLNTVRKRSFMAPIPVEAKASKALMDEYIKRERRVELFYENNRIWSSRLYLEPSSAKEIAKEQAWQSAGSTNDQRSQNAWPYPKAQRMINGMKPVEDPAGKIIVDGKKYKMQRFFIENRVFVAPRHYLFPIMQDELQKTPTLKQNPGW</sequence>
<evidence type="ECO:0000259" key="6">
    <source>
        <dbReference type="Pfam" id="PF07980"/>
    </source>
</evidence>
<evidence type="ECO:0000313" key="9">
    <source>
        <dbReference type="Proteomes" id="UP000323994"/>
    </source>
</evidence>
<evidence type="ECO:0000256" key="4">
    <source>
        <dbReference type="ARBA" id="ARBA00023136"/>
    </source>
</evidence>
<dbReference type="SUPFAM" id="SSF48452">
    <property type="entry name" value="TPR-like"/>
    <property type="match status" value="1"/>
</dbReference>
<dbReference type="Pfam" id="PF14322">
    <property type="entry name" value="SusD-like_3"/>
    <property type="match status" value="1"/>
</dbReference>
<feature type="domain" description="RagB/SusD" evidence="6">
    <location>
        <begin position="337"/>
        <end position="632"/>
    </location>
</feature>
<feature type="domain" description="SusD-like N-terminal" evidence="7">
    <location>
        <begin position="24"/>
        <end position="226"/>
    </location>
</feature>
<dbReference type="AlphaFoldDB" id="A0A5M8QT42"/>
<comment type="subcellular location">
    <subcellularLocation>
        <location evidence="1">Cell outer membrane</location>
    </subcellularLocation>
</comment>
<comment type="similarity">
    <text evidence="2">Belongs to the SusD family.</text>
</comment>
<dbReference type="Proteomes" id="UP000323994">
    <property type="component" value="Unassembled WGS sequence"/>
</dbReference>